<dbReference type="OrthoDB" id="3643at2759"/>
<feature type="domain" description="Hydantoinase/oxoprolinase N-terminal" evidence="4">
    <location>
        <begin position="12"/>
        <end position="224"/>
    </location>
</feature>
<dbReference type="GO" id="GO:0005829">
    <property type="term" value="C:cytosol"/>
    <property type="evidence" value="ECO:0007669"/>
    <property type="project" value="TreeGrafter"/>
</dbReference>
<feature type="domain" description="Hydantoinase A/oxoprolinase" evidence="2">
    <location>
        <begin position="243"/>
        <end position="547"/>
    </location>
</feature>
<dbReference type="Proteomes" id="UP001165063">
    <property type="component" value="Unassembled WGS sequence"/>
</dbReference>
<evidence type="ECO:0000313" key="6">
    <source>
        <dbReference type="Proteomes" id="UP001165063"/>
    </source>
</evidence>
<evidence type="ECO:0000313" key="5">
    <source>
        <dbReference type="EMBL" id="GMG21213.1"/>
    </source>
</evidence>
<dbReference type="InterPro" id="IPR008040">
    <property type="entry name" value="Hydant_A_N"/>
</dbReference>
<keyword evidence="6" id="KW-1185">Reference proteome</keyword>
<evidence type="ECO:0000259" key="3">
    <source>
        <dbReference type="Pfam" id="PF02538"/>
    </source>
</evidence>
<gene>
    <name evidence="5" type="ORF">Amon01_000182600</name>
</gene>
<dbReference type="Pfam" id="PF02538">
    <property type="entry name" value="Hydantoinase_B"/>
    <property type="match status" value="1"/>
</dbReference>
<dbReference type="PANTHER" id="PTHR11365">
    <property type="entry name" value="5-OXOPROLINASE RELATED"/>
    <property type="match status" value="1"/>
</dbReference>
<name>A0A9W6YU87_AMBMO</name>
<evidence type="ECO:0000256" key="1">
    <source>
        <dbReference type="ARBA" id="ARBA00010403"/>
    </source>
</evidence>
<dbReference type="Pfam" id="PF01968">
    <property type="entry name" value="Hydantoinase_A"/>
    <property type="match status" value="1"/>
</dbReference>
<reference evidence="5" key="1">
    <citation type="submission" date="2023-04" db="EMBL/GenBank/DDBJ databases">
        <title>Ambrosiozyma monospora NBRC 1965.</title>
        <authorList>
            <person name="Ichikawa N."/>
            <person name="Sato H."/>
            <person name="Tonouchi N."/>
        </authorList>
    </citation>
    <scope>NUCLEOTIDE SEQUENCE</scope>
    <source>
        <strain evidence="5">NBRC 1965</strain>
    </source>
</reference>
<dbReference type="InterPro" id="IPR045079">
    <property type="entry name" value="Oxoprolinase-like"/>
</dbReference>
<dbReference type="Pfam" id="PF05378">
    <property type="entry name" value="Hydant_A_N"/>
    <property type="match status" value="1"/>
</dbReference>
<sequence length="1348" mass="145989">MMPMKDQIFYRTFTDCVGNPGSGKQEDDVIIKLLSVDPNNYPDSNLEGVRRLLEIFTNSKIPRGQPLDTSNIESLRLGTTVATNALLERKGSRCALVTTKGFKDCLVIGNQSRPNIFDLSVAKPEVLYETVVEVDERVTLEDYVEDPLHQFTTPTLNLDGQADLVEGLSGETIRILKRPNLAEVRSTLQLLYDSGIRSIGVCLMHSYTFPQHEIQVGAIAKEIGFTHISLSSQLSPMIKYVPRANSSVADAYLTPEIKTYLKGFESGLAQGIQSISNNKTSGVRCQFMQSDGGLVDASSFSGLRAILSGPAGGVVGYSRTCYNPKNNIPLIGFDMGGTSTDVSRFGDGKFDHVFETTTAGVTIQSPQLDINTVAAGGGSILSFKNGLMQVGPESASSHPGPACYRKGGPLTVTDANLFLGRLVPEFFPKIFGPNEDQSLDLDATTEKFMELTKVINDAHPNLPDMTARDVAFGFLEVANENMARPVRQLTEAKGHVLSNHRLVSFGGAGGQCACSVAEILGVDTVLIHRYSSVLSAYGMALADVVQEAQEPSSCLLNDENELALQLKFESLKNQAVRDLQLQGFDEEDIVFEEYLNLRYQGTESGIMVSKGSNGWDFKERFCELHKREFGFVFEKNIIVDDVRVRGIGKAMERNEEFIDDQIDRLKASNGIFAVGKDQVEFVQKSYWGNGSILPTNVYRLENLSIGSLVSGPAIIADGTQTNVIPPNGKALVLKSHVVVTLDFNKSSTGSISTSTTATTTNTVQEEDGIKIEPVLLSIFGHRFMDIAEQMGISLQKTSVSVNVKERLDFSCALFDPSGNLVANAPHLPVHLGSMSTCIRTQVEIWGDRLKPGDVLVTNHPSAGGTHLPDITVVTPAFDSDDKIIFFVASRAHHADIGGLLPGSMPPNSKELWQEGAAIKSELLVKNGEFQEESITKLLLKDPAQYPGCSGTRRLSDNLSDMKAQIAANQKGIALIGQLVQDFGLPTIIAYMHAIQDNAAATVSKMLQRVFKEREGRALHSVDFMDDGSKIELTIKQQPETEKVIFDFTGTSPQAYNNFNAPRAITYSAIIYCLRCLVDEDIPLNQGCLRSIEAVIPPCSLLDPEDGCAVVGGNVCTSQRITDTILKAFGVMADSQGCCNNFTFGTGGNSSTTGAYVQGFGYYETIAGGHGASQNWDGVSGVHTNMTNTRITDAEVFEKRYPIILRQFAIRKGSGGDGEHRGGDGVVRDVEFRLPVTVSMLSERRVIAPHGMNGGDDGERGVNLWVRQVKDKNGEVVVGGEKIVNLGGRATVDVEAGDRVVILTPGGGGYGKKPVGSVGAGVSKKKLNKKFKFTGNGSVALRSQIQLEQ</sequence>
<evidence type="ECO:0000259" key="4">
    <source>
        <dbReference type="Pfam" id="PF05378"/>
    </source>
</evidence>
<dbReference type="PANTHER" id="PTHR11365:SF2">
    <property type="entry name" value="5-OXOPROLINASE"/>
    <property type="match status" value="1"/>
</dbReference>
<dbReference type="InterPro" id="IPR003692">
    <property type="entry name" value="Hydantoinase_B"/>
</dbReference>
<dbReference type="InterPro" id="IPR002821">
    <property type="entry name" value="Hydantoinase_A"/>
</dbReference>
<protein>
    <submittedName>
        <fullName evidence="5">Unnamed protein product</fullName>
    </submittedName>
</protein>
<comment type="similarity">
    <text evidence="1">Belongs to the oxoprolinase family.</text>
</comment>
<evidence type="ECO:0000259" key="2">
    <source>
        <dbReference type="Pfam" id="PF01968"/>
    </source>
</evidence>
<dbReference type="EMBL" id="BSXU01000593">
    <property type="protein sequence ID" value="GMG21213.1"/>
    <property type="molecule type" value="Genomic_DNA"/>
</dbReference>
<accession>A0A9W6YU87</accession>
<organism evidence="5 6">
    <name type="scientific">Ambrosiozyma monospora</name>
    <name type="common">Yeast</name>
    <name type="synonym">Endomycopsis monosporus</name>
    <dbReference type="NCBI Taxonomy" id="43982"/>
    <lineage>
        <taxon>Eukaryota</taxon>
        <taxon>Fungi</taxon>
        <taxon>Dikarya</taxon>
        <taxon>Ascomycota</taxon>
        <taxon>Saccharomycotina</taxon>
        <taxon>Pichiomycetes</taxon>
        <taxon>Pichiales</taxon>
        <taxon>Pichiaceae</taxon>
        <taxon>Ambrosiozyma</taxon>
    </lineage>
</organism>
<dbReference type="GO" id="GO:0006749">
    <property type="term" value="P:glutathione metabolic process"/>
    <property type="evidence" value="ECO:0007669"/>
    <property type="project" value="TreeGrafter"/>
</dbReference>
<dbReference type="GO" id="GO:0017168">
    <property type="term" value="F:5-oxoprolinase (ATP-hydrolyzing) activity"/>
    <property type="evidence" value="ECO:0007669"/>
    <property type="project" value="TreeGrafter"/>
</dbReference>
<comment type="caution">
    <text evidence="5">The sequence shown here is derived from an EMBL/GenBank/DDBJ whole genome shotgun (WGS) entry which is preliminary data.</text>
</comment>
<proteinExistence type="inferred from homology"/>
<feature type="domain" description="Hydantoinase B/oxoprolinase" evidence="3">
    <location>
        <begin position="773"/>
        <end position="1311"/>
    </location>
</feature>